<keyword evidence="1" id="KW-0614">Plasmid</keyword>
<dbReference type="EMBL" id="KX636096">
    <property type="protein sequence ID" value="APZ80095.1"/>
    <property type="molecule type" value="Genomic_DNA"/>
</dbReference>
<proteinExistence type="predicted"/>
<sequence>MRAQRAAQRVSGQYGFDARIALQAATTASAFSPGQIAA</sequence>
<name>A0A1P8VU00_KLEPN</name>
<evidence type="ECO:0000313" key="1">
    <source>
        <dbReference type="EMBL" id="APZ80095.1"/>
    </source>
</evidence>
<geneLocation type="plasmid" evidence="1">
    <name>pRJ119-2</name>
</geneLocation>
<reference evidence="1" key="1">
    <citation type="submission" date="2016-07" db="EMBL/GenBank/DDBJ databases">
        <title>Coexistence of blaOXA-48 and non-expressed blaNDM-1 in Klebsiella pneumonia: first report of blaOXA-48 in China.</title>
        <authorList>
            <person name="Xie L."/>
            <person name="Sun J."/>
        </authorList>
    </citation>
    <scope>NUCLEOTIDE SEQUENCE</scope>
    <source>
        <strain evidence="1">RJ119</strain>
        <plasmid evidence="1">pRJ119-2</plasmid>
    </source>
</reference>
<protein>
    <submittedName>
        <fullName evidence="1">Uncharacterized protein</fullName>
    </submittedName>
</protein>
<dbReference type="AlphaFoldDB" id="A0A1P8VU00"/>
<organism evidence="1">
    <name type="scientific">Klebsiella pneumoniae</name>
    <dbReference type="NCBI Taxonomy" id="573"/>
    <lineage>
        <taxon>Bacteria</taxon>
        <taxon>Pseudomonadati</taxon>
        <taxon>Pseudomonadota</taxon>
        <taxon>Gammaproteobacteria</taxon>
        <taxon>Enterobacterales</taxon>
        <taxon>Enterobacteriaceae</taxon>
        <taxon>Klebsiella/Raoultella group</taxon>
        <taxon>Klebsiella</taxon>
        <taxon>Klebsiella pneumoniae complex</taxon>
    </lineage>
</organism>
<accession>A0A1P8VU00</accession>